<organism evidence="5 6">
    <name type="scientific">Aphanomyces stellatus</name>
    <dbReference type="NCBI Taxonomy" id="120398"/>
    <lineage>
        <taxon>Eukaryota</taxon>
        <taxon>Sar</taxon>
        <taxon>Stramenopiles</taxon>
        <taxon>Oomycota</taxon>
        <taxon>Saprolegniomycetes</taxon>
        <taxon>Saprolegniales</taxon>
        <taxon>Verrucalvaceae</taxon>
        <taxon>Aphanomyces</taxon>
    </lineage>
</organism>
<dbReference type="Pfam" id="PF13673">
    <property type="entry name" value="Acetyltransf_10"/>
    <property type="match status" value="1"/>
</dbReference>
<protein>
    <submittedName>
        <fullName evidence="5">Aste57867_4156 protein</fullName>
    </submittedName>
</protein>
<sequence length="182" mass="19460">MLVKRVLSTTTRVTPAISLATIPLLAPSITPRPSIRVASPDDAAAVAHLVNTALRDANLMQGDRLTTPNVLETITTSDAAAVLVACDGADIVGSIQVRTPDYVGALAVRGDWQKRGVGRQLLAAAAIHCKEVLGMTKLVGVVVTNREDHYEYYGRRGFVRTGVFMPHPEGRGLLVEVVEKPL</sequence>
<dbReference type="InterPro" id="IPR016181">
    <property type="entry name" value="Acyl_CoA_acyltransferase"/>
</dbReference>
<dbReference type="SUPFAM" id="SSF55729">
    <property type="entry name" value="Acyl-CoA N-acyltransferases (Nat)"/>
    <property type="match status" value="1"/>
</dbReference>
<evidence type="ECO:0000256" key="2">
    <source>
        <dbReference type="ARBA" id="ARBA00023315"/>
    </source>
</evidence>
<keyword evidence="2" id="KW-0012">Acyltransferase</keyword>
<proteinExistence type="predicted"/>
<evidence type="ECO:0000313" key="5">
    <source>
        <dbReference type="EMBL" id="VFT81283.1"/>
    </source>
</evidence>
<dbReference type="EMBL" id="CAADRA010000900">
    <property type="protein sequence ID" value="VFT81283.1"/>
    <property type="molecule type" value="Genomic_DNA"/>
</dbReference>
<feature type="domain" description="N-acetyltransferase" evidence="3">
    <location>
        <begin position="33"/>
        <end position="182"/>
    </location>
</feature>
<dbReference type="PANTHER" id="PTHR43877:SF1">
    <property type="entry name" value="ACETYLTRANSFERASE"/>
    <property type="match status" value="1"/>
</dbReference>
<dbReference type="Proteomes" id="UP000332933">
    <property type="component" value="Unassembled WGS sequence"/>
</dbReference>
<dbReference type="EMBL" id="VJMH01000900">
    <property type="protein sequence ID" value="KAF0713916.1"/>
    <property type="molecule type" value="Genomic_DNA"/>
</dbReference>
<dbReference type="OrthoDB" id="5689at2759"/>
<dbReference type="AlphaFoldDB" id="A0A485KB13"/>
<accession>A0A485KB13</accession>
<reference evidence="4" key="2">
    <citation type="submission" date="2019-06" db="EMBL/GenBank/DDBJ databases">
        <title>Genomics analysis of Aphanomyces spp. identifies a new class of oomycete effector associated with host adaptation.</title>
        <authorList>
            <person name="Gaulin E."/>
        </authorList>
    </citation>
    <scope>NUCLEOTIDE SEQUENCE</scope>
    <source>
        <strain evidence="4">CBS 578.67</strain>
    </source>
</reference>
<reference evidence="5 6" key="1">
    <citation type="submission" date="2019-03" db="EMBL/GenBank/DDBJ databases">
        <authorList>
            <person name="Gaulin E."/>
            <person name="Dumas B."/>
        </authorList>
    </citation>
    <scope>NUCLEOTIDE SEQUENCE [LARGE SCALE GENOMIC DNA]</scope>
    <source>
        <strain evidence="5">CBS 568.67</strain>
    </source>
</reference>
<dbReference type="PANTHER" id="PTHR43877">
    <property type="entry name" value="AMINOALKYLPHOSPHONATE N-ACETYLTRANSFERASE-RELATED-RELATED"/>
    <property type="match status" value="1"/>
</dbReference>
<evidence type="ECO:0000313" key="6">
    <source>
        <dbReference type="Proteomes" id="UP000332933"/>
    </source>
</evidence>
<evidence type="ECO:0000259" key="3">
    <source>
        <dbReference type="PROSITE" id="PS51186"/>
    </source>
</evidence>
<name>A0A485KB13_9STRA</name>
<keyword evidence="1" id="KW-0808">Transferase</keyword>
<dbReference type="PROSITE" id="PS51186">
    <property type="entry name" value="GNAT"/>
    <property type="match status" value="1"/>
</dbReference>
<evidence type="ECO:0000313" key="4">
    <source>
        <dbReference type="EMBL" id="KAF0713916.1"/>
    </source>
</evidence>
<dbReference type="InterPro" id="IPR050832">
    <property type="entry name" value="Bact_Acetyltransf"/>
</dbReference>
<evidence type="ECO:0000256" key="1">
    <source>
        <dbReference type="ARBA" id="ARBA00022679"/>
    </source>
</evidence>
<gene>
    <name evidence="5" type="primary">Aste57867_4156</name>
    <name evidence="4" type="ORF">As57867_004145</name>
    <name evidence="5" type="ORF">ASTE57867_4156</name>
</gene>
<dbReference type="GO" id="GO:0016747">
    <property type="term" value="F:acyltransferase activity, transferring groups other than amino-acyl groups"/>
    <property type="evidence" value="ECO:0007669"/>
    <property type="project" value="InterPro"/>
</dbReference>
<keyword evidence="6" id="KW-1185">Reference proteome</keyword>
<dbReference type="Gene3D" id="3.40.630.30">
    <property type="match status" value="1"/>
</dbReference>
<dbReference type="InterPro" id="IPR000182">
    <property type="entry name" value="GNAT_dom"/>
</dbReference>
<dbReference type="CDD" id="cd04301">
    <property type="entry name" value="NAT_SF"/>
    <property type="match status" value="1"/>
</dbReference>